<keyword evidence="7 8" id="KW-0472">Membrane</keyword>
<keyword evidence="5 8" id="KW-0812">Transmembrane</keyword>
<dbReference type="CDD" id="cd06261">
    <property type="entry name" value="TM_PBP2"/>
    <property type="match status" value="2"/>
</dbReference>
<sequence>MLIRNPDISMSKANTVPFGIWPRLRRETCLDSGSSLGYASLVRNDCEKQRQIPVQLSKLSEKTTLLALVLGATLICGLPLLLLFKTGLTGNGGLDLGPLMEAVQSRSVRSALWHSVESSFLSALAATALGTLLALLIGLTDIRAKGLLVFLILLPMMIPPHVTAIAWIQALGPGSPVLRWLGLAPELGSTHPLYSREGLVLLLTLQHSPLVFLLVRAALRSFPRELSDAARVSGSGSLLMLRRITLPLLAPSLLAGFALAFVAALGNFGINALIGIPARYTTLPVLVWRRLASFGPDVLPNVAVISVILAVVALAAILLQGVLQRHLRTSLIGLPQDPLAIALGGKRPLVEATLWLFVAFVLLLPTASLLATSLVRTYGLPLSAETLTLENFTEVLWRQSVTLRAFANSTLVAGVAALVIAVISLFLAYFLAHRKPAHRTWASLALTQSEVAFAVPGLVMSIAFILAFIRPLPLLNISLYGTLWIILIAYVSVFLAVGLKPVAAAFLQMDGSLEDAARVAGAGFYRRMTRIFTPLAAPAAASGAILVFLTAYNEVTVSALLWSTGNETIGTTIFNYEDGGYTTLAAAMSVVVVAATILIMLTMNALARRVPAGTIPWKD</sequence>
<dbReference type="EMBL" id="CXST01000005">
    <property type="protein sequence ID" value="CTQ47210.1"/>
    <property type="molecule type" value="Genomic_DNA"/>
</dbReference>
<dbReference type="PANTHER" id="PTHR43357">
    <property type="entry name" value="INNER MEMBRANE ABC TRANSPORTER PERMEASE PROTEIN YDCV"/>
    <property type="match status" value="1"/>
</dbReference>
<feature type="transmembrane region" description="Helical" evidence="8">
    <location>
        <begin position="147"/>
        <end position="170"/>
    </location>
</feature>
<feature type="transmembrane region" description="Helical" evidence="8">
    <location>
        <begin position="451"/>
        <end position="471"/>
    </location>
</feature>
<evidence type="ECO:0000256" key="5">
    <source>
        <dbReference type="ARBA" id="ARBA00022692"/>
    </source>
</evidence>
<evidence type="ECO:0000256" key="8">
    <source>
        <dbReference type="RuleBase" id="RU363032"/>
    </source>
</evidence>
<evidence type="ECO:0000256" key="6">
    <source>
        <dbReference type="ARBA" id="ARBA00022989"/>
    </source>
</evidence>
<evidence type="ECO:0000256" key="3">
    <source>
        <dbReference type="ARBA" id="ARBA00022475"/>
    </source>
</evidence>
<evidence type="ECO:0000256" key="1">
    <source>
        <dbReference type="ARBA" id="ARBA00004429"/>
    </source>
</evidence>
<protein>
    <submittedName>
        <fullName evidence="10">Putative 2-aminoethylphosphonate transport system permease protein PhnV</fullName>
    </submittedName>
</protein>
<keyword evidence="4" id="KW-0997">Cell inner membrane</keyword>
<dbReference type="Pfam" id="PF00528">
    <property type="entry name" value="BPD_transp_1"/>
    <property type="match status" value="2"/>
</dbReference>
<feature type="transmembrane region" description="Helical" evidence="8">
    <location>
        <begin position="477"/>
        <end position="499"/>
    </location>
</feature>
<keyword evidence="3" id="KW-1003">Cell membrane</keyword>
<comment type="subcellular location">
    <subcellularLocation>
        <location evidence="1">Cell inner membrane</location>
        <topology evidence="1">Multi-pass membrane protein</topology>
    </subcellularLocation>
    <subcellularLocation>
        <location evidence="8">Cell membrane</location>
        <topology evidence="8">Multi-pass membrane protein</topology>
    </subcellularLocation>
</comment>
<dbReference type="Gene3D" id="1.10.3720.10">
    <property type="entry name" value="MetI-like"/>
    <property type="match status" value="2"/>
</dbReference>
<dbReference type="InterPro" id="IPR035906">
    <property type="entry name" value="MetI-like_sf"/>
</dbReference>
<evidence type="ECO:0000313" key="11">
    <source>
        <dbReference type="Proteomes" id="UP000048926"/>
    </source>
</evidence>
<evidence type="ECO:0000256" key="7">
    <source>
        <dbReference type="ARBA" id="ARBA00023136"/>
    </source>
</evidence>
<name>A0A0M6YEH9_9HYPH</name>
<dbReference type="GO" id="GO:0055085">
    <property type="term" value="P:transmembrane transport"/>
    <property type="evidence" value="ECO:0007669"/>
    <property type="project" value="InterPro"/>
</dbReference>
<keyword evidence="6 8" id="KW-1133">Transmembrane helix</keyword>
<organism evidence="10 11">
    <name type="scientific">Roseibium aggregatum</name>
    <dbReference type="NCBI Taxonomy" id="187304"/>
    <lineage>
        <taxon>Bacteria</taxon>
        <taxon>Pseudomonadati</taxon>
        <taxon>Pseudomonadota</taxon>
        <taxon>Alphaproteobacteria</taxon>
        <taxon>Hyphomicrobiales</taxon>
        <taxon>Stappiaceae</taxon>
        <taxon>Roseibium</taxon>
    </lineage>
</organism>
<feature type="transmembrane region" description="Helical" evidence="8">
    <location>
        <begin position="65"/>
        <end position="84"/>
    </location>
</feature>
<dbReference type="AlphaFoldDB" id="A0A0M6YEH9"/>
<feature type="transmembrane region" description="Helical" evidence="8">
    <location>
        <begin position="581"/>
        <end position="601"/>
    </location>
</feature>
<dbReference type="STRING" id="187304.B0E33_16755"/>
<keyword evidence="2 8" id="KW-0813">Transport</keyword>
<feature type="domain" description="ABC transmembrane type-1" evidence="9">
    <location>
        <begin position="406"/>
        <end position="603"/>
    </location>
</feature>
<evidence type="ECO:0000259" key="9">
    <source>
        <dbReference type="PROSITE" id="PS50928"/>
    </source>
</evidence>
<dbReference type="InterPro" id="IPR000515">
    <property type="entry name" value="MetI-like"/>
</dbReference>
<accession>A0A0M6YEH9</accession>
<evidence type="ECO:0000256" key="4">
    <source>
        <dbReference type="ARBA" id="ARBA00022519"/>
    </source>
</evidence>
<dbReference type="GO" id="GO:0005886">
    <property type="term" value="C:plasma membrane"/>
    <property type="evidence" value="ECO:0007669"/>
    <property type="project" value="UniProtKB-SubCell"/>
</dbReference>
<feature type="transmembrane region" description="Helical" evidence="8">
    <location>
        <begin position="531"/>
        <end position="552"/>
    </location>
</feature>
<gene>
    <name evidence="10" type="primary">phnV</name>
    <name evidence="10" type="ORF">LAL4801_05672</name>
</gene>
<comment type="similarity">
    <text evidence="8">Belongs to the binding-protein-dependent transport system permease family.</text>
</comment>
<dbReference type="PROSITE" id="PS50928">
    <property type="entry name" value="ABC_TM1"/>
    <property type="match status" value="2"/>
</dbReference>
<feature type="transmembrane region" description="Helical" evidence="8">
    <location>
        <begin position="411"/>
        <end position="431"/>
    </location>
</feature>
<feature type="transmembrane region" description="Helical" evidence="8">
    <location>
        <begin position="248"/>
        <end position="278"/>
    </location>
</feature>
<evidence type="ECO:0000313" key="10">
    <source>
        <dbReference type="EMBL" id="CTQ47210.1"/>
    </source>
</evidence>
<dbReference type="Proteomes" id="UP000048926">
    <property type="component" value="Unassembled WGS sequence"/>
</dbReference>
<dbReference type="SUPFAM" id="SSF161098">
    <property type="entry name" value="MetI-like"/>
    <property type="match status" value="2"/>
</dbReference>
<feature type="transmembrane region" description="Helical" evidence="8">
    <location>
        <begin position="354"/>
        <end position="375"/>
    </location>
</feature>
<feature type="transmembrane region" description="Helical" evidence="8">
    <location>
        <begin position="298"/>
        <end position="319"/>
    </location>
</feature>
<proteinExistence type="inferred from homology"/>
<reference evidence="11" key="1">
    <citation type="submission" date="2015-07" db="EMBL/GenBank/DDBJ databases">
        <authorList>
            <person name="Rodrigo-Torres Lidia"/>
            <person name="Arahal R.David."/>
        </authorList>
    </citation>
    <scope>NUCLEOTIDE SEQUENCE [LARGE SCALE GENOMIC DNA]</scope>
    <source>
        <strain evidence="11">CECT 4801</strain>
    </source>
</reference>
<keyword evidence="11" id="KW-1185">Reference proteome</keyword>
<feature type="domain" description="ABC transmembrane type-1" evidence="9">
    <location>
        <begin position="112"/>
        <end position="320"/>
    </location>
</feature>
<evidence type="ECO:0000256" key="2">
    <source>
        <dbReference type="ARBA" id="ARBA00022448"/>
    </source>
</evidence>
<dbReference type="PANTHER" id="PTHR43357:SF3">
    <property type="entry name" value="FE(3+)-TRANSPORT SYSTEM PERMEASE PROTEIN FBPB 2"/>
    <property type="match status" value="1"/>
</dbReference>
<feature type="transmembrane region" description="Helical" evidence="8">
    <location>
        <begin position="199"/>
        <end position="219"/>
    </location>
</feature>
<feature type="transmembrane region" description="Helical" evidence="8">
    <location>
        <begin position="120"/>
        <end position="140"/>
    </location>
</feature>